<evidence type="ECO:0000256" key="7">
    <source>
        <dbReference type="SAM" id="Phobius"/>
    </source>
</evidence>
<evidence type="ECO:0000313" key="10">
    <source>
        <dbReference type="EMBL" id="VUG17565.1"/>
    </source>
</evidence>
<name>A0A7D9H3H3_DEKBR</name>
<sequence>MKFGSEMNDRSIERWKNYNLDYNLLKHNIKLATTSHPKSSSSLSSSNQGSIGTKSVDSSGVQQQAQATLGPHQKRYLKNLYLEFKKQIQYVSLFVNSKYGELSRRSMATKKQLNQMLSSESEDVDVSSAVYTRLRARKFLTIRRQLETVSTDLQDLSRFILLQKIAIRKLFKKFLKHSTYAYKQELIDKISSECLHGDPNSFVNLDLTDAATELTLMFDVIDSYFSDDASFKNGTSIPPPKQLPPSLAKHARETSLDFTPSSLILHSPVRRSSYLSMNSSQPRNIRPSLLESRVTAYDVVRLKKAPVSKLFWVHKDNLNEIRFLLLREFKLISDDTGITGAHEQDTETDNQTIHSKHPSFRLKKTESSLNLEAAHRNDLTTNSQLRSEDLHHRPVQPQTLTTTNLNGNEDDLETFHPSTAVISYWLANVSSPVMTLKRFNNDNGRSFSGTTAVSSSFTSPEALDETDVYPSDVSPEVYYPDASKQQIPLLMAPVGGLRQFTLASMNSSVLLELFSRKVSKEQLVNDWLNADLIGNPKMAQLTLDWCYDKSVLPAAKVKFNRMRFIKLDADNEIECYITLDSDIKSVPLKNGITKCDNVWTKEDEKHADRFPHSILEVRYDSPLRRLSSNVRELMHSHLVYRADGVQFSLNNYLYAKYYMDSVPDDLTLSFIAPWFNILQSRDIRKLPSLHKKSSSNSIHGILLNKDDAQLNAPKQVQHGEGYWNEFDYGSDLEDKDDAFYVYDDSENPQSDRRGNGFTVGLNFLTPDKIESILQFANKVTSAFGRLRHFGFDRNQDNQDADIERNQIVTNQNFAGYGSTRSTHTSHSGSYSESETETDYLTSENEEAPLNRRTSIIEAAVNTNASKGTSSSYRPNELASQVVHDKVLSCLYFIIALVSYLVDGAGIGIVYSVLRNSNKNPDVINNNGIFMLLLFGFLCMGAAMILDIGSICLMMCRYSDPPQSHIVIVWSTFFIVTTLFIIGLTSFF</sequence>
<feature type="transmembrane region" description="Helical" evidence="7">
    <location>
        <begin position="890"/>
        <end position="913"/>
    </location>
</feature>
<feature type="compositionally biased region" description="Low complexity" evidence="6">
    <location>
        <begin position="35"/>
        <end position="50"/>
    </location>
</feature>
<dbReference type="AlphaFoldDB" id="A0A7D9H3H3"/>
<keyword evidence="3 7" id="KW-0812">Transmembrane</keyword>
<evidence type="ECO:0000259" key="8">
    <source>
        <dbReference type="PROSITE" id="PS51382"/>
    </source>
</evidence>
<evidence type="ECO:0000313" key="12">
    <source>
        <dbReference type="Proteomes" id="UP000568158"/>
    </source>
</evidence>
<dbReference type="PANTHER" id="PTHR46140:SF1">
    <property type="entry name" value="VACUOLAR TRANSPORTER CHAPERONE COMPLEX SUBUNIT 4-RELATED"/>
    <property type="match status" value="1"/>
</dbReference>
<feature type="region of interest" description="Disordered" evidence="6">
    <location>
        <begin position="813"/>
        <end position="846"/>
    </location>
</feature>
<evidence type="ECO:0000256" key="5">
    <source>
        <dbReference type="ARBA" id="ARBA00023136"/>
    </source>
</evidence>
<keyword evidence="2" id="KW-0926">Vacuole</keyword>
<keyword evidence="5 7" id="KW-0472">Membrane</keyword>
<accession>A0A7D9H3H3</accession>
<dbReference type="EMBL" id="CABFWN010000002">
    <property type="protein sequence ID" value="VUG17565.1"/>
    <property type="molecule type" value="Genomic_DNA"/>
</dbReference>
<feature type="domain" description="SPX" evidence="8">
    <location>
        <begin position="1"/>
        <end position="188"/>
    </location>
</feature>
<dbReference type="Gene3D" id="3.20.100.30">
    <property type="entry name" value="VTC, catalytic tunnel domain"/>
    <property type="match status" value="1"/>
</dbReference>
<dbReference type="InterPro" id="IPR051572">
    <property type="entry name" value="VTC_Complex_Subunit"/>
</dbReference>
<evidence type="ECO:0000256" key="4">
    <source>
        <dbReference type="ARBA" id="ARBA00022989"/>
    </source>
</evidence>
<protein>
    <submittedName>
        <fullName evidence="10">DEBR0S2_10528g1_1</fullName>
    </submittedName>
</protein>
<evidence type="ECO:0000313" key="11">
    <source>
        <dbReference type="Proteomes" id="UP000478008"/>
    </source>
</evidence>
<feature type="transmembrane region" description="Helical" evidence="7">
    <location>
        <begin position="965"/>
        <end position="986"/>
    </location>
</feature>
<feature type="transmembrane region" description="Helical" evidence="7">
    <location>
        <begin position="925"/>
        <end position="945"/>
    </location>
</feature>
<dbReference type="CDD" id="cd14474">
    <property type="entry name" value="SPX_YDR089W"/>
    <property type="match status" value="1"/>
</dbReference>
<feature type="compositionally biased region" description="Low complexity" evidence="6">
    <location>
        <begin position="815"/>
        <end position="842"/>
    </location>
</feature>
<dbReference type="InterPro" id="IPR042267">
    <property type="entry name" value="VTC_sf"/>
</dbReference>
<dbReference type="PANTHER" id="PTHR46140">
    <property type="entry name" value="VACUOLAR TRANSPORTER CHAPERONE 1-RELATED"/>
    <property type="match status" value="1"/>
</dbReference>
<dbReference type="GO" id="GO:0005774">
    <property type="term" value="C:vacuolar membrane"/>
    <property type="evidence" value="ECO:0007669"/>
    <property type="project" value="UniProtKB-SubCell"/>
</dbReference>
<dbReference type="GO" id="GO:0006799">
    <property type="term" value="P:polyphosphate biosynthetic process"/>
    <property type="evidence" value="ECO:0007669"/>
    <property type="project" value="UniProtKB-ARBA"/>
</dbReference>
<keyword evidence="11" id="KW-1185">Reference proteome</keyword>
<dbReference type="GO" id="GO:0033254">
    <property type="term" value="C:vacuolar transporter chaperone complex"/>
    <property type="evidence" value="ECO:0007669"/>
    <property type="project" value="UniProtKB-ARBA"/>
</dbReference>
<dbReference type="Proteomes" id="UP000478008">
    <property type="component" value="Unassembled WGS sequence"/>
</dbReference>
<gene>
    <name evidence="10" type="ORF">DEBR0S2_10528G</name>
    <name evidence="9" type="ORF">HII12_003539</name>
</gene>
<evidence type="ECO:0000256" key="2">
    <source>
        <dbReference type="ARBA" id="ARBA00022554"/>
    </source>
</evidence>
<keyword evidence="4 7" id="KW-1133">Transmembrane helix</keyword>
<reference evidence="9 12" key="2">
    <citation type="journal article" date="2020" name="Appl. Microbiol. Biotechnol.">
        <title>Targeted gene deletion in Brettanomyces bruxellensis with an expression-free CRISPR-Cas9 system.</title>
        <authorList>
            <person name="Varela C."/>
            <person name="Bartel C."/>
            <person name="Onetto C."/>
            <person name="Borneman A."/>
        </authorList>
    </citation>
    <scope>NUCLEOTIDE SEQUENCE [LARGE SCALE GENOMIC DNA]</scope>
    <source>
        <strain evidence="9 12">AWRI1613</strain>
    </source>
</reference>
<reference evidence="10 11" key="1">
    <citation type="submission" date="2019-07" db="EMBL/GenBank/DDBJ databases">
        <authorList>
            <person name="Friedrich A."/>
            <person name="Schacherer J."/>
        </authorList>
    </citation>
    <scope>NUCLEOTIDE SEQUENCE [LARGE SCALE GENOMIC DNA]</scope>
</reference>
<comment type="subcellular location">
    <subcellularLocation>
        <location evidence="1">Vacuole membrane</location>
        <topology evidence="1">Multi-pass membrane protein</topology>
    </subcellularLocation>
</comment>
<dbReference type="EMBL" id="JABCYN010000030">
    <property type="protein sequence ID" value="KAF6009993.1"/>
    <property type="molecule type" value="Genomic_DNA"/>
</dbReference>
<dbReference type="InterPro" id="IPR004331">
    <property type="entry name" value="SPX_dom"/>
</dbReference>
<organism evidence="10 11">
    <name type="scientific">Dekkera bruxellensis</name>
    <name type="common">Brettanomyces custersii</name>
    <dbReference type="NCBI Taxonomy" id="5007"/>
    <lineage>
        <taxon>Eukaryota</taxon>
        <taxon>Fungi</taxon>
        <taxon>Dikarya</taxon>
        <taxon>Ascomycota</taxon>
        <taxon>Saccharomycotina</taxon>
        <taxon>Pichiomycetes</taxon>
        <taxon>Pichiales</taxon>
        <taxon>Pichiaceae</taxon>
        <taxon>Brettanomyces</taxon>
    </lineage>
</organism>
<evidence type="ECO:0000256" key="1">
    <source>
        <dbReference type="ARBA" id="ARBA00004128"/>
    </source>
</evidence>
<evidence type="ECO:0000256" key="6">
    <source>
        <dbReference type="SAM" id="MobiDB-lite"/>
    </source>
</evidence>
<dbReference type="Proteomes" id="UP000568158">
    <property type="component" value="Unassembled WGS sequence"/>
</dbReference>
<feature type="region of interest" description="Disordered" evidence="6">
    <location>
        <begin position="35"/>
        <end position="57"/>
    </location>
</feature>
<proteinExistence type="predicted"/>
<feature type="region of interest" description="Disordered" evidence="6">
    <location>
        <begin position="342"/>
        <end position="361"/>
    </location>
</feature>
<dbReference type="PROSITE" id="PS51382">
    <property type="entry name" value="SPX"/>
    <property type="match status" value="1"/>
</dbReference>
<evidence type="ECO:0000256" key="3">
    <source>
        <dbReference type="ARBA" id="ARBA00022692"/>
    </source>
</evidence>
<evidence type="ECO:0000313" key="9">
    <source>
        <dbReference type="EMBL" id="KAF6009993.1"/>
    </source>
</evidence>